<dbReference type="RefSeq" id="WP_167963715.1">
    <property type="nucleotide sequence ID" value="NZ_JAATJJ010000001.1"/>
</dbReference>
<dbReference type="InterPro" id="IPR058792">
    <property type="entry name" value="Beta-barrel_RND_2"/>
</dbReference>
<dbReference type="NCBIfam" id="TIGR01730">
    <property type="entry name" value="RND_mfp"/>
    <property type="match status" value="1"/>
</dbReference>
<dbReference type="Pfam" id="PF25954">
    <property type="entry name" value="Beta-barrel_RND_2"/>
    <property type="match status" value="1"/>
</dbReference>
<comment type="similarity">
    <text evidence="1">Belongs to the membrane fusion protein (MFP) (TC 8.A.1) family.</text>
</comment>
<dbReference type="PROSITE" id="PS51257">
    <property type="entry name" value="PROKAR_LIPOPROTEIN"/>
    <property type="match status" value="1"/>
</dbReference>
<keyword evidence="2" id="KW-0175">Coiled coil</keyword>
<dbReference type="Proteomes" id="UP000590442">
    <property type="component" value="Unassembled WGS sequence"/>
</dbReference>
<feature type="coiled-coil region" evidence="2">
    <location>
        <begin position="170"/>
        <end position="197"/>
    </location>
</feature>
<dbReference type="Pfam" id="PF25973">
    <property type="entry name" value="BSH_CzcB"/>
    <property type="match status" value="1"/>
</dbReference>
<evidence type="ECO:0000259" key="5">
    <source>
        <dbReference type="Pfam" id="PF25967"/>
    </source>
</evidence>
<evidence type="ECO:0000256" key="1">
    <source>
        <dbReference type="ARBA" id="ARBA00009477"/>
    </source>
</evidence>
<dbReference type="InterPro" id="IPR058647">
    <property type="entry name" value="BSH_CzcB-like"/>
</dbReference>
<dbReference type="InterPro" id="IPR006143">
    <property type="entry name" value="RND_pump_MFP"/>
</dbReference>
<dbReference type="InterPro" id="IPR058627">
    <property type="entry name" value="MdtA-like_C"/>
</dbReference>
<dbReference type="Gene3D" id="2.40.50.100">
    <property type="match status" value="1"/>
</dbReference>
<feature type="domain" description="CzcB-like alpha-helical hairpin" evidence="3">
    <location>
        <begin position="135"/>
        <end position="192"/>
    </location>
</feature>
<dbReference type="Gene3D" id="2.40.30.170">
    <property type="match status" value="1"/>
</dbReference>
<feature type="domain" description="CusB-like beta-barrel" evidence="4">
    <location>
        <begin position="234"/>
        <end position="306"/>
    </location>
</feature>
<evidence type="ECO:0000256" key="2">
    <source>
        <dbReference type="SAM" id="Coils"/>
    </source>
</evidence>
<dbReference type="GO" id="GO:0015562">
    <property type="term" value="F:efflux transmembrane transporter activity"/>
    <property type="evidence" value="ECO:0007669"/>
    <property type="project" value="TreeGrafter"/>
</dbReference>
<evidence type="ECO:0000259" key="6">
    <source>
        <dbReference type="Pfam" id="PF25973"/>
    </source>
</evidence>
<evidence type="ECO:0000259" key="4">
    <source>
        <dbReference type="Pfam" id="PF25954"/>
    </source>
</evidence>
<organism evidence="7 8">
    <name type="scientific">Saonia flava</name>
    <dbReference type="NCBI Taxonomy" id="523696"/>
    <lineage>
        <taxon>Bacteria</taxon>
        <taxon>Pseudomonadati</taxon>
        <taxon>Bacteroidota</taxon>
        <taxon>Flavobacteriia</taxon>
        <taxon>Flavobacteriales</taxon>
        <taxon>Flavobacteriaceae</taxon>
        <taxon>Saonia</taxon>
    </lineage>
</organism>
<dbReference type="EMBL" id="JAATJJ010000001">
    <property type="protein sequence ID" value="NJB71696.1"/>
    <property type="molecule type" value="Genomic_DNA"/>
</dbReference>
<dbReference type="GO" id="GO:1990281">
    <property type="term" value="C:efflux pump complex"/>
    <property type="evidence" value="ECO:0007669"/>
    <property type="project" value="TreeGrafter"/>
</dbReference>
<dbReference type="SUPFAM" id="SSF111369">
    <property type="entry name" value="HlyD-like secretion proteins"/>
    <property type="match status" value="1"/>
</dbReference>
<dbReference type="Pfam" id="PF25893">
    <property type="entry name" value="HH_CzcB"/>
    <property type="match status" value="1"/>
</dbReference>
<comment type="caution">
    <text evidence="7">The sequence shown here is derived from an EMBL/GenBank/DDBJ whole genome shotgun (WGS) entry which is preliminary data.</text>
</comment>
<feature type="domain" description="Multidrug resistance protein MdtA-like C-terminal permuted SH3" evidence="5">
    <location>
        <begin position="312"/>
        <end position="375"/>
    </location>
</feature>
<dbReference type="AlphaFoldDB" id="A0A846QRR2"/>
<evidence type="ECO:0000259" key="3">
    <source>
        <dbReference type="Pfam" id="PF25893"/>
    </source>
</evidence>
<proteinExistence type="inferred from homology"/>
<evidence type="ECO:0000313" key="7">
    <source>
        <dbReference type="EMBL" id="NJB71696.1"/>
    </source>
</evidence>
<dbReference type="Gene3D" id="2.40.420.20">
    <property type="match status" value="1"/>
</dbReference>
<dbReference type="Pfam" id="PF25967">
    <property type="entry name" value="RND-MFP_C"/>
    <property type="match status" value="1"/>
</dbReference>
<reference evidence="7 8" key="1">
    <citation type="submission" date="2020-03" db="EMBL/GenBank/DDBJ databases">
        <title>Genomic Encyclopedia of Type Strains, Phase IV (KMG-IV): sequencing the most valuable type-strain genomes for metagenomic binning, comparative biology and taxonomic classification.</title>
        <authorList>
            <person name="Goeker M."/>
        </authorList>
    </citation>
    <scope>NUCLEOTIDE SEQUENCE [LARGE SCALE GENOMIC DNA]</scope>
    <source>
        <strain evidence="7 8">DSM 29762</strain>
    </source>
</reference>
<gene>
    <name evidence="7" type="ORF">GGR42_002158</name>
</gene>
<keyword evidence="8" id="KW-1185">Reference proteome</keyword>
<feature type="domain" description="CzcB-like barrel-sandwich hybrid" evidence="6">
    <location>
        <begin position="100"/>
        <end position="216"/>
    </location>
</feature>
<name>A0A846QRR2_9FLAO</name>
<accession>A0A846QRR2</accession>
<evidence type="ECO:0000313" key="8">
    <source>
        <dbReference type="Proteomes" id="UP000590442"/>
    </source>
</evidence>
<dbReference type="PANTHER" id="PTHR30469">
    <property type="entry name" value="MULTIDRUG RESISTANCE PROTEIN MDTA"/>
    <property type="match status" value="1"/>
</dbReference>
<protein>
    <submittedName>
        <fullName evidence="7">RND family efflux transporter MFP subunit</fullName>
    </submittedName>
</protein>
<sequence length="389" mass="42819">MKKILFTLSTILILASCGSSSDNSLDSVLASKDLQTIRAKRTEISSKQRILDNEIKLLDSLIAELDNNAKLPLVTTFEAKAKNFDHYLELQGDVMTKQNVLIYPEMPGTLQRVYVQEGQKVAKGQLLASIDDGGLSSQLAQMKTQTALAKTTFERQKRLWEQKIGSEIQYLQAKTTYEAQESAIKQMESQLAKSTIRAPFSGIIDDVIKDQGTVVSPGPGSEVFRIVNLSNMYVEVEVPETYIEGVKEGKKAVVYFPILGDSVTTKVRQTGNFINPGNRAFSVEIPVPNKNGNIKPNLTAKVKINDYTNDSAIIIPQSIISENAEGEQYVYVAKTKNGDEAVISRQIVETGRTQHSMVEIISGISDGDQLIKEGARSVKDGQSVKILND</sequence>
<dbReference type="InterPro" id="IPR058648">
    <property type="entry name" value="HH_CzcB-like"/>
</dbReference>
<dbReference type="PANTHER" id="PTHR30469:SF15">
    <property type="entry name" value="HLYD FAMILY OF SECRETION PROTEINS"/>
    <property type="match status" value="1"/>
</dbReference>
<dbReference type="Gene3D" id="1.10.287.470">
    <property type="entry name" value="Helix hairpin bin"/>
    <property type="match status" value="1"/>
</dbReference>